<evidence type="ECO:0000313" key="2">
    <source>
        <dbReference type="EMBL" id="OHX65226.1"/>
    </source>
</evidence>
<comment type="caution">
    <text evidence="2">The sequence shown here is derived from an EMBL/GenBank/DDBJ whole genome shotgun (WGS) entry which is preliminary data.</text>
</comment>
<proteinExistence type="predicted"/>
<keyword evidence="1" id="KW-0175">Coiled coil</keyword>
<keyword evidence="3" id="KW-1185">Reference proteome</keyword>
<accession>A0A1S1YW35</accession>
<gene>
    <name evidence="2" type="ORF">NH26_02085</name>
</gene>
<feature type="coiled-coil region" evidence="1">
    <location>
        <begin position="14"/>
        <end position="41"/>
    </location>
</feature>
<name>A0A1S1YW35_FLAPC</name>
<dbReference type="EMBL" id="JRYR02000001">
    <property type="protein sequence ID" value="OHX65226.1"/>
    <property type="molecule type" value="Genomic_DNA"/>
</dbReference>
<dbReference type="STRING" id="915059.NH26_02085"/>
<dbReference type="RefSeq" id="WP_044223717.1">
    <property type="nucleotide sequence ID" value="NZ_JRYR02000001.1"/>
</dbReference>
<dbReference type="OrthoDB" id="667380at2"/>
<protein>
    <recommendedName>
        <fullName evidence="4">3-oxoacyl-ACP synthase</fullName>
    </recommendedName>
</protein>
<evidence type="ECO:0008006" key="4">
    <source>
        <dbReference type="Google" id="ProtNLM"/>
    </source>
</evidence>
<reference evidence="2 3" key="1">
    <citation type="journal article" date="2012" name="Int. J. Syst. Evol. Microbiol.">
        <title>Flammeovirga pacifica sp. nov., isolated from deep-sea sediment.</title>
        <authorList>
            <person name="Xu H."/>
            <person name="Fu Y."/>
            <person name="Yang N."/>
            <person name="Ding Z."/>
            <person name="Lai Q."/>
            <person name="Zeng R."/>
        </authorList>
    </citation>
    <scope>NUCLEOTIDE SEQUENCE [LARGE SCALE GENOMIC DNA]</scope>
    <source>
        <strain evidence="3">DSM 24597 / LMG 26175 / WPAGA1</strain>
    </source>
</reference>
<dbReference type="AlphaFoldDB" id="A0A1S1YW35"/>
<dbReference type="Proteomes" id="UP000179797">
    <property type="component" value="Unassembled WGS sequence"/>
</dbReference>
<evidence type="ECO:0000313" key="3">
    <source>
        <dbReference type="Proteomes" id="UP000179797"/>
    </source>
</evidence>
<evidence type="ECO:0000256" key="1">
    <source>
        <dbReference type="SAM" id="Coils"/>
    </source>
</evidence>
<sequence length="150" mass="16757">MDKDFKLRLKSHCKEIVIQKIKSAEEAMNSAQNSANAETRSTAGDKHDTARAMAHLEKEKMGEQLSQNLQLLRVMEELKESELTSVGPGSLVVTNVGLYYLSVSLGQVKFENQVVFVLSAQSPIGRLFVGKTKEEEITFNGRKFIIKEVL</sequence>
<organism evidence="2 3">
    <name type="scientific">Flammeovirga pacifica</name>
    <dbReference type="NCBI Taxonomy" id="915059"/>
    <lineage>
        <taxon>Bacteria</taxon>
        <taxon>Pseudomonadati</taxon>
        <taxon>Bacteroidota</taxon>
        <taxon>Cytophagia</taxon>
        <taxon>Cytophagales</taxon>
        <taxon>Flammeovirgaceae</taxon>
        <taxon>Flammeovirga</taxon>
    </lineage>
</organism>